<keyword evidence="3" id="KW-1185">Reference proteome</keyword>
<evidence type="ECO:0000256" key="1">
    <source>
        <dbReference type="SAM" id="MobiDB-lite"/>
    </source>
</evidence>
<sequence>MKDSLVSAKDSGHSSHWKADDQSILPSIKCIIFASIRSTSAIRSLAADEADLKGLVGSLTFPLTAAPRISSAESPWKGGTPRISRYQPSRHTPHVAHDALDRYPRRRQRSRPGIRQLHDTTGVEEQVLRLDVSPSVQRRPCGSARQPADAASCISPPGKTPWTKRS</sequence>
<gene>
    <name evidence="2" type="ORF">SAY87_028134</name>
</gene>
<name>A0AAN7KUB9_9MYRT</name>
<comment type="caution">
    <text evidence="2">The sequence shown here is derived from an EMBL/GenBank/DDBJ whole genome shotgun (WGS) entry which is preliminary data.</text>
</comment>
<feature type="region of interest" description="Disordered" evidence="1">
    <location>
        <begin position="70"/>
        <end position="166"/>
    </location>
</feature>
<evidence type="ECO:0000313" key="2">
    <source>
        <dbReference type="EMBL" id="KAK4773115.1"/>
    </source>
</evidence>
<dbReference type="EMBL" id="JAXIOK010000004">
    <property type="protein sequence ID" value="KAK4773115.1"/>
    <property type="molecule type" value="Genomic_DNA"/>
</dbReference>
<reference evidence="2 3" key="1">
    <citation type="journal article" date="2023" name="Hortic Res">
        <title>Pangenome of water caltrop reveals structural variations and asymmetric subgenome divergence after allopolyploidization.</title>
        <authorList>
            <person name="Zhang X."/>
            <person name="Chen Y."/>
            <person name="Wang L."/>
            <person name="Yuan Y."/>
            <person name="Fang M."/>
            <person name="Shi L."/>
            <person name="Lu R."/>
            <person name="Comes H.P."/>
            <person name="Ma Y."/>
            <person name="Chen Y."/>
            <person name="Huang G."/>
            <person name="Zhou Y."/>
            <person name="Zheng Z."/>
            <person name="Qiu Y."/>
        </authorList>
    </citation>
    <scope>NUCLEOTIDE SEQUENCE [LARGE SCALE GENOMIC DNA]</scope>
    <source>
        <tissue evidence="2">Roots</tissue>
    </source>
</reference>
<accession>A0AAN7KUB9</accession>
<dbReference type="Proteomes" id="UP001345219">
    <property type="component" value="Chromosome 22"/>
</dbReference>
<dbReference type="AlphaFoldDB" id="A0AAN7KUB9"/>
<proteinExistence type="predicted"/>
<evidence type="ECO:0000313" key="3">
    <source>
        <dbReference type="Proteomes" id="UP001345219"/>
    </source>
</evidence>
<organism evidence="2 3">
    <name type="scientific">Trapa incisa</name>
    <dbReference type="NCBI Taxonomy" id="236973"/>
    <lineage>
        <taxon>Eukaryota</taxon>
        <taxon>Viridiplantae</taxon>
        <taxon>Streptophyta</taxon>
        <taxon>Embryophyta</taxon>
        <taxon>Tracheophyta</taxon>
        <taxon>Spermatophyta</taxon>
        <taxon>Magnoliopsida</taxon>
        <taxon>eudicotyledons</taxon>
        <taxon>Gunneridae</taxon>
        <taxon>Pentapetalae</taxon>
        <taxon>rosids</taxon>
        <taxon>malvids</taxon>
        <taxon>Myrtales</taxon>
        <taxon>Lythraceae</taxon>
        <taxon>Trapa</taxon>
    </lineage>
</organism>
<protein>
    <submittedName>
        <fullName evidence="2">Uncharacterized protein</fullName>
    </submittedName>
</protein>